<dbReference type="STRING" id="579137.Metvu_0583"/>
<evidence type="ECO:0000313" key="1">
    <source>
        <dbReference type="EMBL" id="ACX72442.1"/>
    </source>
</evidence>
<dbReference type="RefSeq" id="WP_015732663.1">
    <property type="nucleotide sequence ID" value="NC_013407.1"/>
</dbReference>
<dbReference type="KEGG" id="mvu:Metvu_0583"/>
<sequence length="94" mass="11032">MEMWVIVDENGKIAKVTCNECCRTFTLSFPTEEDAKEFLDVVLDGINDELEEIKEIAKLEGNKVEDYEDYDILVKSKEYYEKCKIKKIKVEILE</sequence>
<accession>C9RFU0</accession>
<dbReference type="AlphaFoldDB" id="C9RFU0"/>
<organism evidence="1 2">
    <name type="scientific">Methanocaldococcus vulcanius (strain ATCC 700851 / DSM 12094 / M7)</name>
    <name type="common">Methanococcus vulcanius</name>
    <dbReference type="NCBI Taxonomy" id="579137"/>
    <lineage>
        <taxon>Archaea</taxon>
        <taxon>Methanobacteriati</taxon>
        <taxon>Methanobacteriota</taxon>
        <taxon>Methanomada group</taxon>
        <taxon>Methanococci</taxon>
        <taxon>Methanococcales</taxon>
        <taxon>Methanocaldococcaceae</taxon>
        <taxon>Methanocaldococcus</taxon>
    </lineage>
</organism>
<dbReference type="EMBL" id="CP001787">
    <property type="protein sequence ID" value="ACX72442.1"/>
    <property type="molecule type" value="Genomic_DNA"/>
</dbReference>
<reference evidence="1" key="1">
    <citation type="submission" date="2009-10" db="EMBL/GenBank/DDBJ databases">
        <title>Complete sequence of chromosome of Methanocaldococcus vulcanius M7.</title>
        <authorList>
            <consortium name="US DOE Joint Genome Institute"/>
            <person name="Lucas S."/>
            <person name="Copeland A."/>
            <person name="Lapidus A."/>
            <person name="Glavina del Rio T."/>
            <person name="Dalin E."/>
            <person name="Tice H."/>
            <person name="Bruce D."/>
            <person name="Goodwin L."/>
            <person name="Pitluck S."/>
            <person name="Lcollab F.I."/>
            <person name="Brettin T."/>
            <person name="Detter J.C."/>
            <person name="Han C."/>
            <person name="Tapia R."/>
            <person name="Kuske C.R."/>
            <person name="Schmutz J."/>
            <person name="Larimer F."/>
            <person name="Land M."/>
            <person name="Hauser L."/>
            <person name="Kyrpides N."/>
            <person name="Ovchinikova G."/>
            <person name="Sieprawska-Lupa M."/>
            <person name="Whitman W.B."/>
            <person name="Woyke T."/>
        </authorList>
    </citation>
    <scope>NUCLEOTIDE SEQUENCE [LARGE SCALE GENOMIC DNA]</scope>
    <source>
        <strain evidence="1">M7</strain>
    </source>
</reference>
<protein>
    <submittedName>
        <fullName evidence="1">Uncharacterized protein</fullName>
    </submittedName>
</protein>
<proteinExistence type="predicted"/>
<name>C9RFU0_METVM</name>
<dbReference type="Proteomes" id="UP000002063">
    <property type="component" value="Chromosome"/>
</dbReference>
<dbReference type="HOGENOM" id="CLU_2379474_0_0_2"/>
<evidence type="ECO:0000313" key="2">
    <source>
        <dbReference type="Proteomes" id="UP000002063"/>
    </source>
</evidence>
<keyword evidence="2" id="KW-1185">Reference proteome</keyword>
<gene>
    <name evidence="1" type="ordered locus">Metvu_0583</name>
</gene>
<dbReference type="GeneID" id="8512917"/>